<feature type="repeat" description="RCC1" evidence="2">
    <location>
        <begin position="636"/>
        <end position="688"/>
    </location>
</feature>
<accession>A0A1R2CHP5</accession>
<evidence type="ECO:0000313" key="6">
    <source>
        <dbReference type="Proteomes" id="UP000187209"/>
    </source>
</evidence>
<organism evidence="5 6">
    <name type="scientific">Stentor coeruleus</name>
    <dbReference type="NCBI Taxonomy" id="5963"/>
    <lineage>
        <taxon>Eukaryota</taxon>
        <taxon>Sar</taxon>
        <taxon>Alveolata</taxon>
        <taxon>Ciliophora</taxon>
        <taxon>Postciliodesmatophora</taxon>
        <taxon>Heterotrichea</taxon>
        <taxon>Heterotrichida</taxon>
        <taxon>Stentoridae</taxon>
        <taxon>Stentor</taxon>
    </lineage>
</organism>
<dbReference type="PANTHER" id="PTHR22870:SF408">
    <property type="entry name" value="OS09G0560450 PROTEIN"/>
    <property type="match status" value="1"/>
</dbReference>
<dbReference type="Pfam" id="PF13540">
    <property type="entry name" value="RCC1_2"/>
    <property type="match status" value="1"/>
</dbReference>
<proteinExistence type="predicted"/>
<dbReference type="EMBL" id="MPUH01000150">
    <property type="protein sequence ID" value="OMJ88475.1"/>
    <property type="molecule type" value="Genomic_DNA"/>
</dbReference>
<evidence type="ECO:0000259" key="4">
    <source>
        <dbReference type="Pfam" id="PF25390"/>
    </source>
</evidence>
<evidence type="ECO:0000256" key="2">
    <source>
        <dbReference type="PROSITE-ProRule" id="PRU00235"/>
    </source>
</evidence>
<dbReference type="PROSITE" id="PS00626">
    <property type="entry name" value="RCC1_2"/>
    <property type="match status" value="3"/>
</dbReference>
<dbReference type="InterPro" id="IPR000408">
    <property type="entry name" value="Reg_chr_condens"/>
</dbReference>
<dbReference type="Proteomes" id="UP000187209">
    <property type="component" value="Unassembled WGS sequence"/>
</dbReference>
<feature type="region of interest" description="Disordered" evidence="3">
    <location>
        <begin position="39"/>
        <end position="60"/>
    </location>
</feature>
<dbReference type="Pfam" id="PF25390">
    <property type="entry name" value="WD40_RLD"/>
    <property type="match status" value="1"/>
</dbReference>
<reference evidence="5 6" key="1">
    <citation type="submission" date="2016-11" db="EMBL/GenBank/DDBJ databases">
        <title>The macronuclear genome of Stentor coeruleus: a giant cell with tiny introns.</title>
        <authorList>
            <person name="Slabodnick M."/>
            <person name="Ruby J.G."/>
            <person name="Reiff S.B."/>
            <person name="Swart E.C."/>
            <person name="Gosai S."/>
            <person name="Prabakaran S."/>
            <person name="Witkowska E."/>
            <person name="Larue G.E."/>
            <person name="Fisher S."/>
            <person name="Freeman R.M."/>
            <person name="Gunawardena J."/>
            <person name="Chu W."/>
            <person name="Stover N.A."/>
            <person name="Gregory B.D."/>
            <person name="Nowacki M."/>
            <person name="Derisi J."/>
            <person name="Roy S.W."/>
            <person name="Marshall W.F."/>
            <person name="Sood P."/>
        </authorList>
    </citation>
    <scope>NUCLEOTIDE SEQUENCE [LARGE SCALE GENOMIC DNA]</scope>
    <source>
        <strain evidence="5">WM001</strain>
    </source>
</reference>
<dbReference type="OrthoDB" id="292250at2759"/>
<evidence type="ECO:0000313" key="5">
    <source>
        <dbReference type="EMBL" id="OMJ88475.1"/>
    </source>
</evidence>
<dbReference type="SUPFAM" id="SSF50985">
    <property type="entry name" value="RCC1/BLIP-II"/>
    <property type="match status" value="4"/>
</dbReference>
<dbReference type="InterPro" id="IPR051210">
    <property type="entry name" value="Ub_ligase/GEF_domain"/>
</dbReference>
<dbReference type="PANTHER" id="PTHR22870">
    <property type="entry name" value="REGULATOR OF CHROMOSOME CONDENSATION"/>
    <property type="match status" value="1"/>
</dbReference>
<feature type="compositionally biased region" description="Acidic residues" evidence="3">
    <location>
        <begin position="46"/>
        <end position="60"/>
    </location>
</feature>
<name>A0A1R2CHP5_9CILI</name>
<dbReference type="Gene3D" id="2.130.10.30">
    <property type="entry name" value="Regulator of chromosome condensation 1/beta-lactamase-inhibitor protein II"/>
    <property type="match status" value="4"/>
</dbReference>
<feature type="domain" description="RCC1-like" evidence="4">
    <location>
        <begin position="435"/>
        <end position="769"/>
    </location>
</feature>
<dbReference type="InterPro" id="IPR009091">
    <property type="entry name" value="RCC1/BLIP-II"/>
</dbReference>
<evidence type="ECO:0000256" key="1">
    <source>
        <dbReference type="ARBA" id="ARBA00022737"/>
    </source>
</evidence>
<feature type="repeat" description="RCC1" evidence="2">
    <location>
        <begin position="742"/>
        <end position="791"/>
    </location>
</feature>
<dbReference type="InterPro" id="IPR058923">
    <property type="entry name" value="RCC1-like_dom"/>
</dbReference>
<feature type="repeat" description="RCC1" evidence="2">
    <location>
        <begin position="572"/>
        <end position="635"/>
    </location>
</feature>
<evidence type="ECO:0000256" key="3">
    <source>
        <dbReference type="SAM" id="MobiDB-lite"/>
    </source>
</evidence>
<keyword evidence="1" id="KW-0677">Repeat</keyword>
<sequence length="1801" mass="204752">MDHFKLQMNYISCSENHAAAVGAYGQLYVWGKNYALSHSSKKQPEDESSEIESDDSDDSGNEDLFYQLGFQDCEIDKLKEPVYYTLSHPLYRVNASQVSCGPNFTAVVAKEKPSIVLDEDAALEVDNFEREIDDNLSDFPPFNATDEEKKSFFNVQLTNRIRQEITTFLNKNTLEFMEYFKSRIIKESTFIDLMRTEIKSQFTPDQVRGFISYKKMRLPGKGITLKPLYELVYKCRQSQGVLYILGRKDLIVPIKLTGLSAELISENTLGYYLVQLPESVNCAKVCCGNNFVLVLSFDGWVFSWGTTGSAALGKNRSPTCMQIKPVAGLVSDRNYVKDIACGYTHCVAVMSSGLLMSWGNGDYGKLGNGRLENNSRPEHIGGDFGDIEFVRAGANSTFCKSKDGSYYVWGEANDGKFSCDAALKGYFEKPEQLSFGFEIIDIAIGKNYCVYIDITGFLHQIGKNYNACLNKKYKSLEGASFYQVAGSGNHFLALSTKGSIYSWTLEQESDILGRDLTIPKEYPGEITLCSQQFPNKEDEKDQDREQMVKESSSKIAKVYCLEDNTLLLTDKGEVIASGNNKYGQMGIAYGDIEDVNDDNGIYSTFIMIPRLSLSNKVSLKSISCGNRHALGITKEGKVLSWGNNSYGQLGNESLVFCQQFPEIISSLKSENIIRVAAGYSHSLALTEEGQVYSFGSAENGKLGQGLVNSTVIFSIPTLISGLNDIFHISCGCTHSLAINKKKALYLWGAGWNGQLGNGKKDTIYDPSLMLINLDWDFATCGLSHTLAISSEKKLYHWGEVSHPDEEHEILQPSLVKGLEEIIFRQAYASEHHSAGLVENGLTIYTWGKQMSKRILTAKPEFNDNDLCKPIGLTITGEKISHFNISQNHGALVTDQGNVFTWGSTFEGRTGEAEDTKMRVKVYTGKPVDLSRYLSKGDKAENAIKETIMDIQLLLQNEPEELNEGNLREVDKQIAIKFNDCIDKFVELTDSDKHQESFFIKAEHKMLSRLQQEPFKCKLICEGWNSNEEAKNKSIFYASLVTTYQIHVCYMFRLMSLKLDEKKKIEMLNLIYCDMEKDYRLIYTSIYLARMLLNRILEKNNVKYEDLLDNPDGTIYKCLINKIILASEFDMIKLRLFAESVIQSLSNVVQNDENGIDPNPLSCQKNAPGNSAKISNKITAYQISRNIVDRRMSKLRLVMQNFVEGFRKFVEGFQKTNPENEFSNAVTLIVRDFIEKCTKKFDLKLKKFDYQIESVLITTHLILSMIFKPLCDAVQNPLDNYVLVENKQACSKENLDSISDALRHFFSGTKLGEANERWYAEINDYNTKNEANLKFKVILLENIVKKKPELEELFLESVFMNSLSPFEKEITVSGRSLVFLHSTTANNLDELRVNNPSYDPLILLTKALVSVPTMKSFSPNEHINLSLFTRALRQDQSIVRCPECEMLVPRDMAPNNFKPVIEVYDPMPPNSPACLFTRILATGCKKMKKGLINDYLNQYINVFEKYIRDYKSVERVNTLIHCVDTIFAAENDMAIDITDAVQKAFVEKHREHYFKKIERKCEQEYKRRKHHCALQQKLTRIFNHLLDILNEKQQSSSIIPETKKLLLFNVEYGGSNRDLERFSDSVMFSIFLNKIREYTSKKEMSINLFENLTDEMKESLRGFMKRSLSELSRNGIIKEYFIPDKMKTKDIVLSFEIEGDFINMIVTHSKSRLNLCGRDEFRQEDLLIYEKIPSDYIATLREEAKTLQTDKITTLPVQNSAIKFGFSLHSLLDMIGRIEDKIAAYVQNINISLTERATTTKN</sequence>
<feature type="repeat" description="RCC1" evidence="2">
    <location>
        <begin position="299"/>
        <end position="352"/>
    </location>
</feature>
<keyword evidence="6" id="KW-1185">Reference proteome</keyword>
<comment type="caution">
    <text evidence="5">The sequence shown here is derived from an EMBL/GenBank/DDBJ whole genome shotgun (WGS) entry which is preliminary data.</text>
</comment>
<dbReference type="PRINTS" id="PR00633">
    <property type="entry name" value="RCCNDNSATION"/>
</dbReference>
<gene>
    <name evidence="5" type="ORF">SteCoe_9604</name>
</gene>
<feature type="repeat" description="RCC1" evidence="2">
    <location>
        <begin position="353"/>
        <end position="403"/>
    </location>
</feature>
<dbReference type="PROSITE" id="PS50012">
    <property type="entry name" value="RCC1_3"/>
    <property type="match status" value="6"/>
</dbReference>
<protein>
    <recommendedName>
        <fullName evidence="4">RCC1-like domain-containing protein</fullName>
    </recommendedName>
</protein>
<feature type="repeat" description="RCC1" evidence="2">
    <location>
        <begin position="689"/>
        <end position="741"/>
    </location>
</feature>